<dbReference type="Proteomes" id="UP000187134">
    <property type="component" value="Unassembled WGS sequence"/>
</dbReference>
<proteinExistence type="predicted"/>
<dbReference type="AlphaFoldDB" id="A0A1R1BSK3"/>
<organism evidence="1 2">
    <name type="scientific">Paenibacillus amylolyticus</name>
    <dbReference type="NCBI Taxonomy" id="1451"/>
    <lineage>
        <taxon>Bacteria</taxon>
        <taxon>Bacillati</taxon>
        <taxon>Bacillota</taxon>
        <taxon>Bacilli</taxon>
        <taxon>Bacillales</taxon>
        <taxon>Paenibacillaceae</taxon>
        <taxon>Paenibacillus</taxon>
    </lineage>
</organism>
<evidence type="ECO:0000313" key="1">
    <source>
        <dbReference type="EMBL" id="OMF12823.1"/>
    </source>
</evidence>
<accession>A0A1R1BSK3</accession>
<comment type="caution">
    <text evidence="1">The sequence shown here is derived from an EMBL/GenBank/DDBJ whole genome shotgun (WGS) entry which is preliminary data.</text>
</comment>
<dbReference type="EMBL" id="MRTJ01000006">
    <property type="protein sequence ID" value="OMF12823.1"/>
    <property type="molecule type" value="Genomic_DNA"/>
</dbReference>
<sequence>MERLSGTKDPSIRWPMNTQDEIWNVEPLFRDVLFYNHQYHDAIQMSILEDEFRQRHMKDQTGND</sequence>
<name>A0A1R1BSK3_PAEAM</name>
<protein>
    <submittedName>
        <fullName evidence="1">Uncharacterized protein</fullName>
    </submittedName>
</protein>
<dbReference type="OrthoDB" id="9795206at2"/>
<evidence type="ECO:0000313" key="2">
    <source>
        <dbReference type="Proteomes" id="UP000187134"/>
    </source>
</evidence>
<gene>
    <name evidence="1" type="ORF">BK131_16380</name>
</gene>
<reference evidence="1 2" key="1">
    <citation type="submission" date="2016-11" db="EMBL/GenBank/DDBJ databases">
        <title>Paenibacillus species isolates.</title>
        <authorList>
            <person name="Beno S.M."/>
        </authorList>
    </citation>
    <scope>NUCLEOTIDE SEQUENCE [LARGE SCALE GENOMIC DNA]</scope>
    <source>
        <strain evidence="1 2">FSL H8-0246</strain>
    </source>
</reference>